<reference evidence="13" key="1">
    <citation type="submission" date="2016-10" db="EMBL/GenBank/DDBJ databases">
        <authorList>
            <person name="Varghese N."/>
            <person name="Submissions S."/>
        </authorList>
    </citation>
    <scope>NUCLEOTIDE SEQUENCE [LARGE SCALE GENOMIC DNA]</scope>
    <source>
        <strain evidence="13">XBD2006</strain>
    </source>
</reference>
<evidence type="ECO:0000256" key="6">
    <source>
        <dbReference type="ARBA" id="ARBA00022777"/>
    </source>
</evidence>
<dbReference type="InterPro" id="IPR003594">
    <property type="entry name" value="HATPase_dom"/>
</dbReference>
<dbReference type="SUPFAM" id="SSF55874">
    <property type="entry name" value="ATPase domain of HSP90 chaperone/DNA topoisomerase II/histidine kinase"/>
    <property type="match status" value="1"/>
</dbReference>
<keyword evidence="9" id="KW-1133">Transmembrane helix</keyword>
<evidence type="ECO:0000256" key="1">
    <source>
        <dbReference type="ARBA" id="ARBA00000085"/>
    </source>
</evidence>
<keyword evidence="13" id="KW-1185">Reference proteome</keyword>
<dbReference type="GO" id="GO:0005886">
    <property type="term" value="C:plasma membrane"/>
    <property type="evidence" value="ECO:0007669"/>
    <property type="project" value="TreeGrafter"/>
</dbReference>
<evidence type="ECO:0000256" key="2">
    <source>
        <dbReference type="ARBA" id="ARBA00004370"/>
    </source>
</evidence>
<dbReference type="GO" id="GO:0004721">
    <property type="term" value="F:phosphoprotein phosphatase activity"/>
    <property type="evidence" value="ECO:0007669"/>
    <property type="project" value="TreeGrafter"/>
</dbReference>
<dbReference type="CDD" id="cd00082">
    <property type="entry name" value="HisKA"/>
    <property type="match status" value="1"/>
</dbReference>
<dbReference type="SUPFAM" id="SSF47384">
    <property type="entry name" value="Homodimeric domain of signal transducing histidine kinase"/>
    <property type="match status" value="1"/>
</dbReference>
<evidence type="ECO:0000256" key="4">
    <source>
        <dbReference type="ARBA" id="ARBA00022553"/>
    </source>
</evidence>
<dbReference type="EMBL" id="FMUR01000005">
    <property type="protein sequence ID" value="SCX96841.1"/>
    <property type="molecule type" value="Genomic_DNA"/>
</dbReference>
<evidence type="ECO:0000313" key="13">
    <source>
        <dbReference type="Proteomes" id="UP000183047"/>
    </source>
</evidence>
<comment type="catalytic activity">
    <reaction evidence="1">
        <text>ATP + protein L-histidine = ADP + protein N-phospho-L-histidine.</text>
        <dbReference type="EC" id="2.7.13.3"/>
    </reaction>
</comment>
<dbReference type="PANTHER" id="PTHR45453:SF3">
    <property type="entry name" value="HISTIDINE KINASE"/>
    <property type="match status" value="1"/>
</dbReference>
<dbReference type="SMART" id="SM00387">
    <property type="entry name" value="HATPase_c"/>
    <property type="match status" value="1"/>
</dbReference>
<dbReference type="Proteomes" id="UP000183047">
    <property type="component" value="Unassembled WGS sequence"/>
</dbReference>
<dbReference type="GO" id="GO:0000155">
    <property type="term" value="F:phosphorelay sensor kinase activity"/>
    <property type="evidence" value="ECO:0007669"/>
    <property type="project" value="InterPro"/>
</dbReference>
<feature type="transmembrane region" description="Helical" evidence="9">
    <location>
        <begin position="22"/>
        <end position="45"/>
    </location>
</feature>
<dbReference type="PANTHER" id="PTHR45453">
    <property type="entry name" value="PHOSPHATE REGULON SENSOR PROTEIN PHOR"/>
    <property type="match status" value="1"/>
</dbReference>
<evidence type="ECO:0000256" key="3">
    <source>
        <dbReference type="ARBA" id="ARBA00012438"/>
    </source>
</evidence>
<dbReference type="InterPro" id="IPR036097">
    <property type="entry name" value="HisK_dim/P_sf"/>
</dbReference>
<dbReference type="FunFam" id="1.10.287.130:FF:000001">
    <property type="entry name" value="Two-component sensor histidine kinase"/>
    <property type="match status" value="1"/>
</dbReference>
<accession>A0A1G5C392</accession>
<keyword evidence="6 12" id="KW-0418">Kinase</keyword>
<feature type="transmembrane region" description="Helical" evidence="9">
    <location>
        <begin position="201"/>
        <end position="220"/>
    </location>
</feature>
<evidence type="ECO:0000256" key="8">
    <source>
        <dbReference type="SAM" id="Coils"/>
    </source>
</evidence>
<keyword evidence="9" id="KW-0472">Membrane</keyword>
<evidence type="ECO:0000256" key="9">
    <source>
        <dbReference type="SAM" id="Phobius"/>
    </source>
</evidence>
<gene>
    <name evidence="12" type="ORF">SAMN02910451_00959</name>
</gene>
<dbReference type="Pfam" id="PF02518">
    <property type="entry name" value="HATPase_c"/>
    <property type="match status" value="1"/>
</dbReference>
<feature type="domain" description="HAMP" evidence="11">
    <location>
        <begin position="222"/>
        <end position="276"/>
    </location>
</feature>
<protein>
    <recommendedName>
        <fullName evidence="3">histidine kinase</fullName>
        <ecNumber evidence="3">2.7.13.3</ecNumber>
    </recommendedName>
</protein>
<evidence type="ECO:0000313" key="12">
    <source>
        <dbReference type="EMBL" id="SCX96841.1"/>
    </source>
</evidence>
<sequence>MKQTETSIGDKIMKTHSVRAEISAVFILTMLVTFGLWFIINVFFLERFYVQKKKENIIEAYELVVGAIADGNIESDEFERDMRLICERYNIDMVVCDSDKKGVMSVSSNNQLVNVLFDCVLQYMNPALSKKTVEEDHIVLSRGLYDGNEYTLQKSIDNANGSEYIDIWGTAEKTDGINFNVIFIRSKMESIEDSVAISNKFMAYVGVVTLCIGSMLVLIISKKVTAPIKKLYLISDEMKKLNFEAKYENSSDYKNEIDVLGQNMNELSETLETSIKDLKNANIALKHDIAKKEEIDEMRKEFLSNVSHELKTPIALIQGYAEGLKEGINDDEENRNFYCEVIMDEASKMNIMVKKLLTLNQLEFGNESANMERFDIVEMVKNYIRSAELLAKQKDVTVKFGDYHPIFVWGDEFKVEEVLQNYYSNAINHVSGDNIIEIKLVHKDGKVRVSVFNTGESIPKENIDYIWDKFYKVDKARTREYGGSGVGLSIVKAIMESMQQDYGVINYANGVEFYFELETK</sequence>
<dbReference type="PROSITE" id="PS50885">
    <property type="entry name" value="HAMP"/>
    <property type="match status" value="1"/>
</dbReference>
<dbReference type="InterPro" id="IPR005467">
    <property type="entry name" value="His_kinase_dom"/>
</dbReference>
<dbReference type="Gene3D" id="1.10.287.130">
    <property type="match status" value="1"/>
</dbReference>
<dbReference type="Gene3D" id="3.30.565.10">
    <property type="entry name" value="Histidine kinase-like ATPase, C-terminal domain"/>
    <property type="match status" value="1"/>
</dbReference>
<dbReference type="Pfam" id="PF00512">
    <property type="entry name" value="HisKA"/>
    <property type="match status" value="1"/>
</dbReference>
<feature type="coiled-coil region" evidence="8">
    <location>
        <begin position="250"/>
        <end position="295"/>
    </location>
</feature>
<dbReference type="PRINTS" id="PR00344">
    <property type="entry name" value="BCTRLSENSOR"/>
</dbReference>
<keyword evidence="7" id="KW-0902">Two-component regulatory system</keyword>
<keyword evidence="9" id="KW-0812">Transmembrane</keyword>
<dbReference type="InterPro" id="IPR036890">
    <property type="entry name" value="HATPase_C_sf"/>
</dbReference>
<dbReference type="InterPro" id="IPR003660">
    <property type="entry name" value="HAMP_dom"/>
</dbReference>
<evidence type="ECO:0000259" key="11">
    <source>
        <dbReference type="PROSITE" id="PS50885"/>
    </source>
</evidence>
<dbReference type="EC" id="2.7.13.3" evidence="3"/>
<feature type="domain" description="Histidine kinase" evidence="10">
    <location>
        <begin position="305"/>
        <end position="520"/>
    </location>
</feature>
<organism evidence="12 13">
    <name type="scientific">Butyrivibrio hungatei</name>
    <dbReference type="NCBI Taxonomy" id="185008"/>
    <lineage>
        <taxon>Bacteria</taxon>
        <taxon>Bacillati</taxon>
        <taxon>Bacillota</taxon>
        <taxon>Clostridia</taxon>
        <taxon>Lachnospirales</taxon>
        <taxon>Lachnospiraceae</taxon>
        <taxon>Butyrivibrio</taxon>
    </lineage>
</organism>
<dbReference type="Gene3D" id="6.10.340.10">
    <property type="match status" value="1"/>
</dbReference>
<dbReference type="SMART" id="SM00388">
    <property type="entry name" value="HisKA"/>
    <property type="match status" value="1"/>
</dbReference>
<dbReference type="InterPro" id="IPR004358">
    <property type="entry name" value="Sig_transdc_His_kin-like_C"/>
</dbReference>
<proteinExistence type="predicted"/>
<evidence type="ECO:0000259" key="10">
    <source>
        <dbReference type="PROSITE" id="PS50109"/>
    </source>
</evidence>
<dbReference type="AlphaFoldDB" id="A0A1G5C392"/>
<keyword evidence="8" id="KW-0175">Coiled coil</keyword>
<dbReference type="InterPro" id="IPR050351">
    <property type="entry name" value="BphY/WalK/GraS-like"/>
</dbReference>
<comment type="subcellular location">
    <subcellularLocation>
        <location evidence="2">Membrane</location>
    </subcellularLocation>
</comment>
<evidence type="ECO:0000256" key="7">
    <source>
        <dbReference type="ARBA" id="ARBA00023012"/>
    </source>
</evidence>
<dbReference type="InterPro" id="IPR003661">
    <property type="entry name" value="HisK_dim/P_dom"/>
</dbReference>
<dbReference type="GO" id="GO:0016036">
    <property type="term" value="P:cellular response to phosphate starvation"/>
    <property type="evidence" value="ECO:0007669"/>
    <property type="project" value="TreeGrafter"/>
</dbReference>
<keyword evidence="4" id="KW-0597">Phosphoprotein</keyword>
<keyword evidence="5" id="KW-0808">Transferase</keyword>
<evidence type="ECO:0000256" key="5">
    <source>
        <dbReference type="ARBA" id="ARBA00022679"/>
    </source>
</evidence>
<dbReference type="PROSITE" id="PS50109">
    <property type="entry name" value="HIS_KIN"/>
    <property type="match status" value="1"/>
</dbReference>
<name>A0A1G5C392_9FIRM</name>